<feature type="region of interest" description="Disordered" evidence="1">
    <location>
        <begin position="940"/>
        <end position="979"/>
    </location>
</feature>
<dbReference type="PANTHER" id="PTHR44665">
    <property type="entry name" value="DNAJ HOMOLOG SUBFAMILY C MEMBER 14"/>
    <property type="match status" value="1"/>
</dbReference>
<dbReference type="Proteomes" id="UP000494163">
    <property type="component" value="Chromosome 3R"/>
</dbReference>
<feature type="compositionally biased region" description="Low complexity" evidence="1">
    <location>
        <begin position="941"/>
        <end position="956"/>
    </location>
</feature>
<feature type="compositionally biased region" description="Basic residues" evidence="1">
    <location>
        <begin position="1"/>
        <end position="16"/>
    </location>
</feature>
<reference evidence="3 4" key="1">
    <citation type="submission" date="2015-08" db="EMBL/GenBank/DDBJ databases">
        <title>Ancestral chromatin configuration constrains chromatin evolution on differentiating sex chromosomes in Drosophila.</title>
        <authorList>
            <person name="Zhou Q."/>
            <person name="Bachtrog D."/>
        </authorList>
    </citation>
    <scope>NUCLEOTIDE SEQUENCE [LARGE SCALE GENOMIC DNA]</scope>
    <source>
        <tissue evidence="3">Whole larvae</tissue>
    </source>
</reference>
<dbReference type="PANTHER" id="PTHR44665:SF1">
    <property type="entry name" value="DNAJ HOMOLOG SUBFAMILY C MEMBER 14"/>
    <property type="match status" value="1"/>
</dbReference>
<dbReference type="AlphaFoldDB" id="A0A0M3QX39"/>
<feature type="region of interest" description="Disordered" evidence="1">
    <location>
        <begin position="346"/>
        <end position="599"/>
    </location>
</feature>
<dbReference type="Gene3D" id="1.10.287.110">
    <property type="entry name" value="DnaJ domain"/>
    <property type="match status" value="1"/>
</dbReference>
<dbReference type="OrthoDB" id="1507364at2759"/>
<feature type="region of interest" description="Disordered" evidence="1">
    <location>
        <begin position="1"/>
        <end position="33"/>
    </location>
</feature>
<feature type="compositionally biased region" description="Low complexity" evidence="1">
    <location>
        <begin position="109"/>
        <end position="121"/>
    </location>
</feature>
<feature type="region of interest" description="Disordered" evidence="1">
    <location>
        <begin position="993"/>
        <end position="1017"/>
    </location>
</feature>
<dbReference type="SUPFAM" id="SSF46565">
    <property type="entry name" value="Chaperone J-domain"/>
    <property type="match status" value="1"/>
</dbReference>
<organism evidence="3 4">
    <name type="scientific">Drosophila busckii</name>
    <name type="common">Fruit fly</name>
    <dbReference type="NCBI Taxonomy" id="30019"/>
    <lineage>
        <taxon>Eukaryota</taxon>
        <taxon>Metazoa</taxon>
        <taxon>Ecdysozoa</taxon>
        <taxon>Arthropoda</taxon>
        <taxon>Hexapoda</taxon>
        <taxon>Insecta</taxon>
        <taxon>Pterygota</taxon>
        <taxon>Neoptera</taxon>
        <taxon>Endopterygota</taxon>
        <taxon>Diptera</taxon>
        <taxon>Brachycera</taxon>
        <taxon>Muscomorpha</taxon>
        <taxon>Ephydroidea</taxon>
        <taxon>Drosophilidae</taxon>
        <taxon>Drosophila</taxon>
    </lineage>
</organism>
<dbReference type="EMBL" id="CP012526">
    <property type="protein sequence ID" value="ALC45263.1"/>
    <property type="molecule type" value="Genomic_DNA"/>
</dbReference>
<dbReference type="InterPro" id="IPR032843">
    <property type="entry name" value="Jiv"/>
</dbReference>
<feature type="compositionally biased region" description="Polar residues" evidence="1">
    <location>
        <begin position="993"/>
        <end position="1004"/>
    </location>
</feature>
<feature type="compositionally biased region" description="Low complexity" evidence="1">
    <location>
        <begin position="431"/>
        <end position="463"/>
    </location>
</feature>
<dbReference type="InterPro" id="IPR001623">
    <property type="entry name" value="DnaJ_domain"/>
</dbReference>
<dbReference type="Pfam" id="PF14901">
    <property type="entry name" value="Jiv90"/>
    <property type="match status" value="1"/>
</dbReference>
<feature type="region of interest" description="Disordered" evidence="1">
    <location>
        <begin position="94"/>
        <end position="121"/>
    </location>
</feature>
<dbReference type="STRING" id="30019.A0A0M3QX39"/>
<gene>
    <name evidence="3" type="ORF">Dbus_chr3Rg13</name>
</gene>
<evidence type="ECO:0000259" key="2">
    <source>
        <dbReference type="PROSITE" id="PS50076"/>
    </source>
</evidence>
<evidence type="ECO:0000256" key="1">
    <source>
        <dbReference type="SAM" id="MobiDB-lite"/>
    </source>
</evidence>
<protein>
    <submittedName>
        <fullName evidence="3">CG14650</fullName>
    </submittedName>
</protein>
<feature type="compositionally biased region" description="Low complexity" evidence="1">
    <location>
        <begin position="513"/>
        <end position="594"/>
    </location>
</feature>
<dbReference type="OMA" id="IRHSAKD"/>
<evidence type="ECO:0000313" key="3">
    <source>
        <dbReference type="EMBL" id="ALC45263.1"/>
    </source>
</evidence>
<dbReference type="InterPro" id="IPR052317">
    <property type="entry name" value="Viral_replicn-host_int_reg"/>
</dbReference>
<sequence length="1017" mass="112399">MDMTARHAHHHPHPQHAHQPQVPPPQSPPNSNVFNEYVAYTAAPGQPETYSVLPVGHGNFLKVYHCPENTVNDVFAQQTAAAAANFSHINMTPLNHQHPQHKHPNSHHQANAAAAQQQQQVQVQLQTQATPAQQQTPPMPTQLYELFATNPLLPKPDVHIATQLQPSAQQQQQSQPQCQYLDEAAVNVATDAQVSTATVAAPSNNANVFINNLVSNWSPNLTGGSYIQFTGDGSETVQVYTDDSSLTAATSPQMPATVPTAAAQPISPVKLQAEYATPKIEQAANCNETIEATTKRTVAPTPTATSTATVTAMKKAPIVVPGQPEGKKRIVAEVKPMPLSYSDVLSKGSLLRPPNATLSNGNLGEARAANTENGHGTHGQRRHGKDDVNGNGAANNSREMRANVKRSPLHEPKDMPSNNAGQRSKKRSTMTQKPQQLTQPMQQQQAAQQQTAQQQQQQQQQPQVTLKSTKPMQEKKRSAQLKLNNSNGNANGSSNSSSNNLSGYAKTIDNKTNNNAAGNNSSSSGNSSSSSSQNYANRKAGNNRNSSNSNNYYSNANNTAGNHHNNGSSSNVNSTGSSSKRYATATNTNLNSNAGSYSYSSKRNRSVGYASSNSPSHASLASNRNYELAKRILHTWWIYTLKLLTWLFYLVYDIVVLGCSMAYERLTAAYVAGVAYARQLHKELRQNSGKPSIWWRNYWRRFDARFKKNSKWAFWRRFYKRKQPEASSESFKTGRLPQTGEEAMYSLLNCKGKDAYSILGVPPDSSQEQIRKHYKKIAVLVHPDKNKQAGAEEAFKVLQRAFELIGEPENRLAYDQSIAETLHAEKAWTELHDLLSQLQTKMTEAANTIRCSTCAQRHPRKLTERPHYAARECASCKIRHSAKDGDIWAETSFLGLRWKYLALMDGKVYDITEWANCQKGALAHLEPNSHMVQYRIVRGAQQQQQTQEQQRQYQQQHTPHTHPELSQQHGHHAGVPGSGVSEATLHEFLDNLYSGQHPSASNATPFAGNTRRRTRRN</sequence>
<keyword evidence="4" id="KW-1185">Reference proteome</keyword>
<accession>A0A0M3QX39</accession>
<evidence type="ECO:0000313" key="4">
    <source>
        <dbReference type="Proteomes" id="UP000494163"/>
    </source>
</evidence>
<dbReference type="CDD" id="cd06257">
    <property type="entry name" value="DnaJ"/>
    <property type="match status" value="1"/>
</dbReference>
<name>A0A0M3QX39_DROBS</name>
<feature type="compositionally biased region" description="Basic and acidic residues" evidence="1">
    <location>
        <begin position="398"/>
        <end position="414"/>
    </location>
</feature>
<dbReference type="PRINTS" id="PR00625">
    <property type="entry name" value="JDOMAIN"/>
</dbReference>
<feature type="domain" description="J" evidence="2">
    <location>
        <begin position="754"/>
        <end position="818"/>
    </location>
</feature>
<dbReference type="InterPro" id="IPR036869">
    <property type="entry name" value="J_dom_sf"/>
</dbReference>
<feature type="compositionally biased region" description="Low complexity" evidence="1">
    <location>
        <begin position="484"/>
        <end position="503"/>
    </location>
</feature>
<dbReference type="Pfam" id="PF00226">
    <property type="entry name" value="DnaJ"/>
    <property type="match status" value="1"/>
</dbReference>
<dbReference type="SMART" id="SM00271">
    <property type="entry name" value="DnaJ"/>
    <property type="match status" value="1"/>
</dbReference>
<dbReference type="PROSITE" id="PS50076">
    <property type="entry name" value="DNAJ_2"/>
    <property type="match status" value="1"/>
</dbReference>
<proteinExistence type="predicted"/>